<proteinExistence type="inferred from homology"/>
<dbReference type="InterPro" id="IPR016040">
    <property type="entry name" value="NAD(P)-bd_dom"/>
</dbReference>
<dbReference type="SUPFAM" id="SSF51735">
    <property type="entry name" value="NAD(P)-binding Rossmann-fold domains"/>
    <property type="match status" value="1"/>
</dbReference>
<dbReference type="GO" id="GO:0009225">
    <property type="term" value="P:nucleotide-sugar metabolic process"/>
    <property type="evidence" value="ECO:0007669"/>
    <property type="project" value="InterPro"/>
</dbReference>
<evidence type="ECO:0000256" key="6">
    <source>
        <dbReference type="ARBA" id="ARBA00023239"/>
    </source>
</evidence>
<dbReference type="Proteomes" id="UP000177555">
    <property type="component" value="Unassembled WGS sequence"/>
</dbReference>
<dbReference type="Pfam" id="PF16363">
    <property type="entry name" value="GDP_Man_Dehyd"/>
    <property type="match status" value="1"/>
</dbReference>
<comment type="cofactor">
    <cofactor evidence="2 7">
        <name>NAD(+)</name>
        <dbReference type="ChEBI" id="CHEBI:57540"/>
    </cofactor>
</comment>
<dbReference type="PANTHER" id="PTHR43000">
    <property type="entry name" value="DTDP-D-GLUCOSE 4,6-DEHYDRATASE-RELATED"/>
    <property type="match status" value="1"/>
</dbReference>
<evidence type="ECO:0000256" key="4">
    <source>
        <dbReference type="ARBA" id="ARBA00011990"/>
    </source>
</evidence>
<dbReference type="AlphaFoldDB" id="A0A1F5JHQ4"/>
<comment type="similarity">
    <text evidence="3 7">Belongs to the NAD(P)-dependent epimerase/dehydratase family. dTDP-glucose dehydratase subfamily.</text>
</comment>
<evidence type="ECO:0000313" key="10">
    <source>
        <dbReference type="Proteomes" id="UP000177555"/>
    </source>
</evidence>
<evidence type="ECO:0000256" key="2">
    <source>
        <dbReference type="ARBA" id="ARBA00001911"/>
    </source>
</evidence>
<keyword evidence="5" id="KW-0520">NAD</keyword>
<dbReference type="CDD" id="cd05246">
    <property type="entry name" value="dTDP_GD_SDR_e"/>
    <property type="match status" value="1"/>
</dbReference>
<dbReference type="InterPro" id="IPR036291">
    <property type="entry name" value="NAD(P)-bd_dom_sf"/>
</dbReference>
<sequence>MKLLITGGAGFIGSNFIHYWLKSHPQDRIVNLDALTYAGHPESLKDIETNPNYQFIKGDIADGNTVEQAMDGIDVVVHFAAESHVDRSIIDPLQFVRTNVLGTAVLLNAALEAKIKRFHHVSTDEVYGELGLEDPPFTEDTPYNPRTPYSASKAGSDHLVRAYFETYGLPVTITNCANNYGPYHDPEKLIPRFITNLLEGEKVPLMGKGENIREWLHVGDHAEAIDFVLQKGEVGETYLIQGEEKTNMEITQTLLSIMGLDESMIEFVEHRLGHDFRYAINGEKLKSLGWERKHSVDSDLQRIVGWYKENEWWWKPLKEGRPIVDRMAQKSYGSKIH</sequence>
<accession>A0A1F5JHQ4</accession>
<protein>
    <recommendedName>
        <fullName evidence="4 7">dTDP-glucose 4,6-dehydratase</fullName>
        <ecNumber evidence="4 7">4.2.1.46</ecNumber>
    </recommendedName>
</protein>
<organism evidence="9 10">
    <name type="scientific">Candidatus Daviesbacteria bacterium RIFCSPHIGHO2_01_FULL_40_11</name>
    <dbReference type="NCBI Taxonomy" id="1797762"/>
    <lineage>
        <taxon>Bacteria</taxon>
        <taxon>Candidatus Daviesiibacteriota</taxon>
    </lineage>
</organism>
<dbReference type="GO" id="GO:0008460">
    <property type="term" value="F:dTDP-glucose 4,6-dehydratase activity"/>
    <property type="evidence" value="ECO:0007669"/>
    <property type="project" value="UniProtKB-EC"/>
</dbReference>
<evidence type="ECO:0000259" key="8">
    <source>
        <dbReference type="Pfam" id="PF16363"/>
    </source>
</evidence>
<evidence type="ECO:0000256" key="7">
    <source>
        <dbReference type="RuleBase" id="RU004473"/>
    </source>
</evidence>
<dbReference type="FunFam" id="3.40.50.720:FF:000304">
    <property type="entry name" value="UDP-glucose 4,6-dehydratase"/>
    <property type="match status" value="1"/>
</dbReference>
<evidence type="ECO:0000256" key="1">
    <source>
        <dbReference type="ARBA" id="ARBA00001539"/>
    </source>
</evidence>
<reference evidence="9 10" key="1">
    <citation type="journal article" date="2016" name="Nat. Commun.">
        <title>Thousands of microbial genomes shed light on interconnected biogeochemical processes in an aquifer system.</title>
        <authorList>
            <person name="Anantharaman K."/>
            <person name="Brown C.T."/>
            <person name="Hug L.A."/>
            <person name="Sharon I."/>
            <person name="Castelle C.J."/>
            <person name="Probst A.J."/>
            <person name="Thomas B.C."/>
            <person name="Singh A."/>
            <person name="Wilkins M.J."/>
            <person name="Karaoz U."/>
            <person name="Brodie E.L."/>
            <person name="Williams K.H."/>
            <person name="Hubbard S.S."/>
            <person name="Banfield J.F."/>
        </authorList>
    </citation>
    <scope>NUCLEOTIDE SEQUENCE [LARGE SCALE GENOMIC DNA]</scope>
</reference>
<evidence type="ECO:0000256" key="3">
    <source>
        <dbReference type="ARBA" id="ARBA00008178"/>
    </source>
</evidence>
<dbReference type="Gene3D" id="3.90.25.10">
    <property type="entry name" value="UDP-galactose 4-epimerase, domain 1"/>
    <property type="match status" value="1"/>
</dbReference>
<evidence type="ECO:0000256" key="5">
    <source>
        <dbReference type="ARBA" id="ARBA00023027"/>
    </source>
</evidence>
<gene>
    <name evidence="9" type="ORF">A2867_01030</name>
</gene>
<comment type="catalytic activity">
    <reaction evidence="1 7">
        <text>dTDP-alpha-D-glucose = dTDP-4-dehydro-6-deoxy-alpha-D-glucose + H2O</text>
        <dbReference type="Rhea" id="RHEA:17221"/>
        <dbReference type="ChEBI" id="CHEBI:15377"/>
        <dbReference type="ChEBI" id="CHEBI:57477"/>
        <dbReference type="ChEBI" id="CHEBI:57649"/>
        <dbReference type="EC" id="4.2.1.46"/>
    </reaction>
</comment>
<dbReference type="Gene3D" id="3.40.50.720">
    <property type="entry name" value="NAD(P)-binding Rossmann-like Domain"/>
    <property type="match status" value="1"/>
</dbReference>
<comment type="caution">
    <text evidence="9">The sequence shown here is derived from an EMBL/GenBank/DDBJ whole genome shotgun (WGS) entry which is preliminary data.</text>
</comment>
<dbReference type="EC" id="4.2.1.46" evidence="4 7"/>
<evidence type="ECO:0000313" key="9">
    <source>
        <dbReference type="EMBL" id="OGE28119.1"/>
    </source>
</evidence>
<feature type="domain" description="NAD(P)-binding" evidence="8">
    <location>
        <begin position="4"/>
        <end position="298"/>
    </location>
</feature>
<dbReference type="InterPro" id="IPR005888">
    <property type="entry name" value="dTDP_Gluc_deHydtase"/>
</dbReference>
<name>A0A1F5JHQ4_9BACT</name>
<dbReference type="EMBL" id="MFCP01000021">
    <property type="protein sequence ID" value="OGE28119.1"/>
    <property type="molecule type" value="Genomic_DNA"/>
</dbReference>
<keyword evidence="6 7" id="KW-0456">Lyase</keyword>
<dbReference type="NCBIfam" id="TIGR01181">
    <property type="entry name" value="dTDP_gluc_dehyt"/>
    <property type="match status" value="1"/>
</dbReference>